<feature type="compositionally biased region" description="Acidic residues" evidence="1">
    <location>
        <begin position="255"/>
        <end position="269"/>
    </location>
</feature>
<protein>
    <submittedName>
        <fullName evidence="4">Uncharacterized protein</fullName>
    </submittedName>
</protein>
<comment type="caution">
    <text evidence="4">The sequence shown here is derived from an EMBL/GenBank/DDBJ whole genome shotgun (WGS) entry which is preliminary data.</text>
</comment>
<evidence type="ECO:0000256" key="2">
    <source>
        <dbReference type="SAM" id="Phobius"/>
    </source>
</evidence>
<dbReference type="EMBL" id="CALNXK010000029">
    <property type="protein sequence ID" value="CAH3115995.1"/>
    <property type="molecule type" value="Genomic_DNA"/>
</dbReference>
<feature type="region of interest" description="Disordered" evidence="1">
    <location>
        <begin position="317"/>
        <end position="348"/>
    </location>
</feature>
<feature type="transmembrane region" description="Helical" evidence="2">
    <location>
        <begin position="134"/>
        <end position="155"/>
    </location>
</feature>
<organism evidence="4 5">
    <name type="scientific">Porites lobata</name>
    <dbReference type="NCBI Taxonomy" id="104759"/>
    <lineage>
        <taxon>Eukaryota</taxon>
        <taxon>Metazoa</taxon>
        <taxon>Cnidaria</taxon>
        <taxon>Anthozoa</taxon>
        <taxon>Hexacorallia</taxon>
        <taxon>Scleractinia</taxon>
        <taxon>Fungiina</taxon>
        <taxon>Poritidae</taxon>
        <taxon>Porites</taxon>
    </lineage>
</organism>
<name>A0ABN8NQ42_9CNID</name>
<proteinExistence type="predicted"/>
<keyword evidence="5" id="KW-1185">Reference proteome</keyword>
<feature type="region of interest" description="Disordered" evidence="1">
    <location>
        <begin position="237"/>
        <end position="292"/>
    </location>
</feature>
<evidence type="ECO:0000256" key="1">
    <source>
        <dbReference type="SAM" id="MobiDB-lite"/>
    </source>
</evidence>
<evidence type="ECO:0000313" key="5">
    <source>
        <dbReference type="Proteomes" id="UP001159405"/>
    </source>
</evidence>
<evidence type="ECO:0000313" key="4">
    <source>
        <dbReference type="EMBL" id="CAH3115995.1"/>
    </source>
</evidence>
<keyword evidence="2" id="KW-0812">Transmembrane</keyword>
<dbReference type="Proteomes" id="UP001159405">
    <property type="component" value="Unassembled WGS sequence"/>
</dbReference>
<feature type="signal peptide" evidence="3">
    <location>
        <begin position="1"/>
        <end position="20"/>
    </location>
</feature>
<feature type="compositionally biased region" description="Basic and acidic residues" evidence="1">
    <location>
        <begin position="273"/>
        <end position="285"/>
    </location>
</feature>
<accession>A0ABN8NQ42</accession>
<feature type="chain" id="PRO_5046807405" evidence="3">
    <location>
        <begin position="21"/>
        <end position="348"/>
    </location>
</feature>
<keyword evidence="2" id="KW-0472">Membrane</keyword>
<evidence type="ECO:0000256" key="3">
    <source>
        <dbReference type="SAM" id="SignalP"/>
    </source>
</evidence>
<reference evidence="4 5" key="1">
    <citation type="submission" date="2022-05" db="EMBL/GenBank/DDBJ databases">
        <authorList>
            <consortium name="Genoscope - CEA"/>
            <person name="William W."/>
        </authorList>
    </citation>
    <scope>NUCLEOTIDE SEQUENCE [LARGE SCALE GENOMIC DNA]</scope>
</reference>
<keyword evidence="2" id="KW-1133">Transmembrane helix</keyword>
<gene>
    <name evidence="4" type="ORF">PLOB_00024180</name>
</gene>
<keyword evidence="3" id="KW-0732">Signal</keyword>
<sequence>MLVLSCVVILAILSVNVSSASSNQDQFWCGLPNVKRCVDKANNLTECNCTDQNERYCPSNNSCVLLDSSNAGVCWENASCTFATTTSMTTVSSLTASNATNASHTVPIPSETTIPTLTSKPTKFYSLDTDYSPIIIAVAAGFGGFIVFVCCMCAVHSWWLKRKKFTDVNSTPLSKIEKKRRKQELLEARMREALEEKRQGKEPSKFDMAYTKPQKVNERALANYDWARTSYLPGMLEPTAHDQNPSGSIPKLICDDDDSDFDDPNELGDDNIAFEHGKEDPREVESPSMSSLFSPVDELELQPQEPVIVEPEMFDSLAEIPRPPPDGDMVGSKGVPPSQDYVTMMGRF</sequence>